<reference evidence="1" key="1">
    <citation type="journal article" date="2015" name="Nature">
        <title>Complex archaea that bridge the gap between prokaryotes and eukaryotes.</title>
        <authorList>
            <person name="Spang A."/>
            <person name="Saw J.H."/>
            <person name="Jorgensen S.L."/>
            <person name="Zaremba-Niedzwiedzka K."/>
            <person name="Martijn J."/>
            <person name="Lind A.E."/>
            <person name="van Eijk R."/>
            <person name="Schleper C."/>
            <person name="Guy L."/>
            <person name="Ettema T.J."/>
        </authorList>
    </citation>
    <scope>NUCLEOTIDE SEQUENCE</scope>
</reference>
<name>A0A0F9MZ22_9ZZZZ</name>
<sequence>MSLSSDESSMCPVDIVQRILFLLGHTSVQYPVKCGLCGARTKGNIITGYLMGCKH</sequence>
<protein>
    <submittedName>
        <fullName evidence="1">Uncharacterized protein</fullName>
    </submittedName>
</protein>
<proteinExistence type="predicted"/>
<dbReference type="EMBL" id="LAZR01004885">
    <property type="protein sequence ID" value="KKN04697.1"/>
    <property type="molecule type" value="Genomic_DNA"/>
</dbReference>
<organism evidence="1">
    <name type="scientific">marine sediment metagenome</name>
    <dbReference type="NCBI Taxonomy" id="412755"/>
    <lineage>
        <taxon>unclassified sequences</taxon>
        <taxon>metagenomes</taxon>
        <taxon>ecological metagenomes</taxon>
    </lineage>
</organism>
<accession>A0A0F9MZ22</accession>
<comment type="caution">
    <text evidence="1">The sequence shown here is derived from an EMBL/GenBank/DDBJ whole genome shotgun (WGS) entry which is preliminary data.</text>
</comment>
<dbReference type="AlphaFoldDB" id="A0A0F9MZ22"/>
<gene>
    <name evidence="1" type="ORF">LCGC14_1094700</name>
</gene>
<evidence type="ECO:0000313" key="1">
    <source>
        <dbReference type="EMBL" id="KKN04697.1"/>
    </source>
</evidence>